<evidence type="ECO:0000313" key="2">
    <source>
        <dbReference type="Proteomes" id="UP000663722"/>
    </source>
</evidence>
<accession>A0A975BVQ2</accession>
<keyword evidence="2" id="KW-1185">Reference proteome</keyword>
<reference evidence="1" key="1">
    <citation type="journal article" date="2021" name="Microb. Physiol.">
        <title>Proteogenomic Insights into the Physiology of Marine, Sulfate-Reducing, Filamentous Desulfonema limicola and Desulfonema magnum.</title>
        <authorList>
            <person name="Schnaars V."/>
            <person name="Wohlbrand L."/>
            <person name="Scheve S."/>
            <person name="Hinrichs C."/>
            <person name="Reinhardt R."/>
            <person name="Rabus R."/>
        </authorList>
    </citation>
    <scope>NUCLEOTIDE SEQUENCE</scope>
    <source>
        <strain evidence="1">4be13</strain>
    </source>
</reference>
<dbReference type="KEGG" id="dmm:dnm_082390"/>
<name>A0A975BVQ2_9BACT</name>
<dbReference type="Proteomes" id="UP000663722">
    <property type="component" value="Chromosome"/>
</dbReference>
<dbReference type="AlphaFoldDB" id="A0A975BVQ2"/>
<sequence length="115" mass="13076">MGVSKPKIGKIGDISRGGLSFEYLVNYIRDKNNSENLVKDFLRAEIFFIGGGFRLTDVSCRIVYDMMKYVLTYSPIVRKRCGIKFEELTEDQIGQLGTFLANYTAGLAPWHGRQK</sequence>
<proteinExistence type="predicted"/>
<protein>
    <submittedName>
        <fullName evidence="1">Uncharacterized protein</fullName>
    </submittedName>
</protein>
<evidence type="ECO:0000313" key="1">
    <source>
        <dbReference type="EMBL" id="QTA92163.1"/>
    </source>
</evidence>
<gene>
    <name evidence="1" type="ORF">dnm_082390</name>
</gene>
<dbReference type="EMBL" id="CP061800">
    <property type="protein sequence ID" value="QTA92163.1"/>
    <property type="molecule type" value="Genomic_DNA"/>
</dbReference>
<organism evidence="1 2">
    <name type="scientific">Desulfonema magnum</name>
    <dbReference type="NCBI Taxonomy" id="45655"/>
    <lineage>
        <taxon>Bacteria</taxon>
        <taxon>Pseudomonadati</taxon>
        <taxon>Thermodesulfobacteriota</taxon>
        <taxon>Desulfobacteria</taxon>
        <taxon>Desulfobacterales</taxon>
        <taxon>Desulfococcaceae</taxon>
        <taxon>Desulfonema</taxon>
    </lineage>
</organism>